<gene>
    <name evidence="2" type="ORF">CNECB9_380013</name>
</gene>
<keyword evidence="1" id="KW-0472">Membrane</keyword>
<dbReference type="PANTHER" id="PTHR33406:SF13">
    <property type="entry name" value="MEMBRANE PROTEIN YDFJ"/>
    <property type="match status" value="1"/>
</dbReference>
<dbReference type="PANTHER" id="PTHR33406">
    <property type="entry name" value="MEMBRANE PROTEIN MJ1562-RELATED"/>
    <property type="match status" value="1"/>
</dbReference>
<proteinExistence type="predicted"/>
<feature type="transmembrane region" description="Helical" evidence="1">
    <location>
        <begin position="738"/>
        <end position="758"/>
    </location>
</feature>
<dbReference type="AlphaFoldDB" id="A0A1K0JDY8"/>
<dbReference type="InterPro" id="IPR050545">
    <property type="entry name" value="Mycobact_MmpL"/>
</dbReference>
<sequence>MSDSANHVTTGARAAAGMAPLARVLALAWLLAVIGLALHQASFWRSARIDTDVMALLPGSERTATADRVLRQLADGVSREIIVLVGAPDWQQAKTAAQRFGRATGVHPELLRPVDRIAAFDFDAALAFYRPWRDHLLTDSQRALLGQADANTLAQQALARLYQFSAGTGLSGWSADPLGLWQHWWLSRADLTRVRERDGLPAFSAEGLHWVLLTYRISKPAFSVSGDTDYGDLLARADTSARAGQDAVRVVKAGIPLHAEAAAAQASFEMNVIGLGSLAVVLLLVWLAFRSLRPIVLVALSLLIGTAAAISVTGIVFERVHLITLVFGASLVGVAEDYGIHYFVTRQADGRRTPAGVMRLLLPGMTLALSTSVVAYLALGIAPFPGLRQMALFSAVGLLAAFLTVVLWFPLLDRGSLRPTRLSAWLADSLARWPRVRADRRTVLLAAALAAFIVPGLLQVKVVDDVRQLQSSPPALIEAQRTAGRLLGSPSPAQFLLVRGACADQVLQREEAAKAALAGIVAQGKLGGFVALSDWVPSAARQRADVALAAPLEAQVRERIAQMTGSSGTPATPGMAGPQDVLTLQAWLAHPVSEALRHLWLGQDKGGKDGNYASVMLLRGLDDPTTMPKVQAAVAGVAGVEWVDRVADLSGLLHHYRVLMTWLLLAGAGAVSVLLAWRYGRAAWRALVPTLLAALFSVALLGWMQVPLQLFPVLALALLLGVGVDYGIFLLEHPGDGVSWTAIVLGAASTLLAFGLLALSSTPALHAFGVTMLAGVGAVWMLSPWFRPPAPAGDAHDRH</sequence>
<evidence type="ECO:0000313" key="2">
    <source>
        <dbReference type="EMBL" id="SCU78402.1"/>
    </source>
</evidence>
<feature type="transmembrane region" description="Helical" evidence="1">
    <location>
        <begin position="764"/>
        <end position="782"/>
    </location>
</feature>
<organism evidence="2">
    <name type="scientific">Cupriavidus necator</name>
    <name type="common">Alcaligenes eutrophus</name>
    <name type="synonym">Ralstonia eutropha</name>
    <dbReference type="NCBI Taxonomy" id="106590"/>
    <lineage>
        <taxon>Bacteria</taxon>
        <taxon>Pseudomonadati</taxon>
        <taxon>Pseudomonadota</taxon>
        <taxon>Betaproteobacteria</taxon>
        <taxon>Burkholderiales</taxon>
        <taxon>Burkholderiaceae</taxon>
        <taxon>Cupriavidus</taxon>
    </lineage>
</organism>
<feature type="transmembrane region" description="Helical" evidence="1">
    <location>
        <begin position="295"/>
        <end position="317"/>
    </location>
</feature>
<protein>
    <submittedName>
        <fullName evidence="2">Lipoprotein transmembrane</fullName>
    </submittedName>
</protein>
<keyword evidence="1" id="KW-1133">Transmembrane helix</keyword>
<dbReference type="Gene3D" id="1.20.1640.10">
    <property type="entry name" value="Multidrug efflux transporter AcrB transmembrane domain"/>
    <property type="match status" value="2"/>
</dbReference>
<feature type="transmembrane region" description="Helical" evidence="1">
    <location>
        <begin position="272"/>
        <end position="289"/>
    </location>
</feature>
<keyword evidence="1 2" id="KW-0812">Transmembrane</keyword>
<reference evidence="2" key="1">
    <citation type="submission" date="2016-09" db="EMBL/GenBank/DDBJ databases">
        <authorList>
            <person name="Capua I."/>
            <person name="De Benedictis P."/>
            <person name="Joannis T."/>
            <person name="Lombin L.H."/>
            <person name="Cattoli G."/>
        </authorList>
    </citation>
    <scope>NUCLEOTIDE SEQUENCE</scope>
    <source>
        <strain evidence="2">B9</strain>
    </source>
</reference>
<dbReference type="SUPFAM" id="SSF82866">
    <property type="entry name" value="Multidrug efflux transporter AcrB transmembrane domain"/>
    <property type="match status" value="2"/>
</dbReference>
<dbReference type="EMBL" id="FMSH01000312">
    <property type="protein sequence ID" value="SCU78402.1"/>
    <property type="molecule type" value="Genomic_DNA"/>
</dbReference>
<dbReference type="GO" id="GO:0005886">
    <property type="term" value="C:plasma membrane"/>
    <property type="evidence" value="ECO:0007669"/>
    <property type="project" value="TreeGrafter"/>
</dbReference>
<feature type="transmembrane region" description="Helical" evidence="1">
    <location>
        <begin position="684"/>
        <end position="704"/>
    </location>
</feature>
<accession>A0A1K0JDY8</accession>
<feature type="transmembrane region" description="Helical" evidence="1">
    <location>
        <begin position="710"/>
        <end position="731"/>
    </location>
</feature>
<feature type="transmembrane region" description="Helical" evidence="1">
    <location>
        <begin position="390"/>
        <end position="412"/>
    </location>
</feature>
<evidence type="ECO:0000256" key="1">
    <source>
        <dbReference type="SAM" id="Phobius"/>
    </source>
</evidence>
<dbReference type="RefSeq" id="WP_340526991.1">
    <property type="nucleotide sequence ID" value="NZ_FMSH01000312.1"/>
</dbReference>
<keyword evidence="2" id="KW-0449">Lipoprotein</keyword>
<feature type="transmembrane region" description="Helical" evidence="1">
    <location>
        <begin position="360"/>
        <end position="384"/>
    </location>
</feature>
<name>A0A1K0JDY8_CUPNE</name>
<feature type="transmembrane region" description="Helical" evidence="1">
    <location>
        <begin position="659"/>
        <end position="677"/>
    </location>
</feature>
<feature type="transmembrane region" description="Helical" evidence="1">
    <location>
        <begin position="20"/>
        <end position="38"/>
    </location>
</feature>
<feature type="transmembrane region" description="Helical" evidence="1">
    <location>
        <begin position="442"/>
        <end position="460"/>
    </location>
</feature>